<organism evidence="2 3">
    <name type="scientific">endosymbiont of Escarpia spicata</name>
    <dbReference type="NCBI Taxonomy" id="2200908"/>
    <lineage>
        <taxon>Bacteria</taxon>
        <taxon>Pseudomonadati</taxon>
        <taxon>Pseudomonadota</taxon>
        <taxon>Gammaproteobacteria</taxon>
        <taxon>sulfur-oxidizing symbionts</taxon>
    </lineage>
</organism>
<dbReference type="Proteomes" id="UP000254771">
    <property type="component" value="Unassembled WGS sequence"/>
</dbReference>
<keyword evidence="3" id="KW-1185">Reference proteome</keyword>
<dbReference type="AlphaFoldDB" id="A0A370DVJ9"/>
<reference evidence="2 3" key="1">
    <citation type="journal article" date="2018" name="ISME J.">
        <title>Endosymbiont genomes yield clues of tubeworm success.</title>
        <authorList>
            <person name="Li Y."/>
            <person name="Liles M.R."/>
            <person name="Halanych K.M."/>
        </authorList>
    </citation>
    <scope>NUCLEOTIDE SEQUENCE [LARGE SCALE GENOMIC DNA]</scope>
    <source>
        <strain evidence="2">A1462</strain>
    </source>
</reference>
<dbReference type="GO" id="GO:0003676">
    <property type="term" value="F:nucleic acid binding"/>
    <property type="evidence" value="ECO:0007669"/>
    <property type="project" value="InterPro"/>
</dbReference>
<gene>
    <name evidence="2" type="ORF">DIZ78_01570</name>
</gene>
<evidence type="ECO:0000313" key="3">
    <source>
        <dbReference type="Proteomes" id="UP000254771"/>
    </source>
</evidence>
<evidence type="ECO:0000313" key="2">
    <source>
        <dbReference type="EMBL" id="RDH88643.1"/>
    </source>
</evidence>
<evidence type="ECO:0000259" key="1">
    <source>
        <dbReference type="PROSITE" id="PS50994"/>
    </source>
</evidence>
<feature type="domain" description="Integrase catalytic" evidence="1">
    <location>
        <begin position="1"/>
        <end position="76"/>
    </location>
</feature>
<accession>A0A370DVJ9</accession>
<name>A0A370DVJ9_9GAMM</name>
<comment type="caution">
    <text evidence="2">The sequence shown here is derived from an EMBL/GenBank/DDBJ whole genome shotgun (WGS) entry which is preliminary data.</text>
</comment>
<dbReference type="EMBL" id="QFXE01000001">
    <property type="protein sequence ID" value="RDH88643.1"/>
    <property type="molecule type" value="Genomic_DNA"/>
</dbReference>
<dbReference type="Gene3D" id="3.30.420.10">
    <property type="entry name" value="Ribonuclease H-like superfamily/Ribonuclease H"/>
    <property type="match status" value="1"/>
</dbReference>
<dbReference type="InterPro" id="IPR036397">
    <property type="entry name" value="RNaseH_sf"/>
</dbReference>
<proteinExistence type="predicted"/>
<dbReference type="GO" id="GO:0015074">
    <property type="term" value="P:DNA integration"/>
    <property type="evidence" value="ECO:0007669"/>
    <property type="project" value="InterPro"/>
</dbReference>
<protein>
    <recommendedName>
        <fullName evidence="1">Integrase catalytic domain-containing protein</fullName>
    </recommendedName>
</protein>
<dbReference type="SUPFAM" id="SSF53098">
    <property type="entry name" value="Ribonuclease H-like"/>
    <property type="match status" value="1"/>
</dbReference>
<dbReference type="InterPro" id="IPR012337">
    <property type="entry name" value="RNaseH-like_sf"/>
</dbReference>
<dbReference type="Pfam" id="PF13683">
    <property type="entry name" value="rve_3"/>
    <property type="match status" value="1"/>
</dbReference>
<dbReference type="InterPro" id="IPR001584">
    <property type="entry name" value="Integrase_cat-core"/>
</dbReference>
<dbReference type="PROSITE" id="PS50994">
    <property type="entry name" value="INTEGRASE"/>
    <property type="match status" value="1"/>
</dbReference>
<sequence>MLDVYEVKSIPYTPCSHPFIERLIGTVRRDFLDQTLFWSAVDLERKLTDYQAYYNLHRTHRSLDGDTPTEVAGIVTKLPIKLNKFRWQTHCRGIYQLPIAA</sequence>